<dbReference type="InterPro" id="IPR036844">
    <property type="entry name" value="Hint_dom_sf"/>
</dbReference>
<organism evidence="5 6">
    <name type="scientific">Seminavis robusta</name>
    <dbReference type="NCBI Taxonomy" id="568900"/>
    <lineage>
        <taxon>Eukaryota</taxon>
        <taxon>Sar</taxon>
        <taxon>Stramenopiles</taxon>
        <taxon>Ochrophyta</taxon>
        <taxon>Bacillariophyta</taxon>
        <taxon>Bacillariophyceae</taxon>
        <taxon>Bacillariophycidae</taxon>
        <taxon>Naviculales</taxon>
        <taxon>Naviculaceae</taxon>
        <taxon>Seminavis</taxon>
    </lineage>
</organism>
<protein>
    <submittedName>
        <fullName evidence="5">Protein hedgehog</fullName>
    </submittedName>
</protein>
<feature type="chain" id="PRO_5040196842" evidence="3">
    <location>
        <begin position="32"/>
        <end position="699"/>
    </location>
</feature>
<dbReference type="PANTHER" id="PTHR11889:SF31">
    <property type="entry name" value="PROTEIN HEDGEHOG"/>
    <property type="match status" value="1"/>
</dbReference>
<feature type="region of interest" description="Disordered" evidence="1">
    <location>
        <begin position="390"/>
        <end position="411"/>
    </location>
</feature>
<dbReference type="Proteomes" id="UP001153069">
    <property type="component" value="Unassembled WGS sequence"/>
</dbReference>
<dbReference type="PANTHER" id="PTHR11889">
    <property type="entry name" value="HEDGEHOG"/>
    <property type="match status" value="1"/>
</dbReference>
<name>A0A9N8H2X8_9STRA</name>
<dbReference type="Gene3D" id="2.170.16.10">
    <property type="entry name" value="Hedgehog/Intein (Hint) domain"/>
    <property type="match status" value="1"/>
</dbReference>
<proteinExistence type="predicted"/>
<evidence type="ECO:0000256" key="3">
    <source>
        <dbReference type="SAM" id="SignalP"/>
    </source>
</evidence>
<dbReference type="InterPro" id="IPR003587">
    <property type="entry name" value="Hint_dom_N"/>
</dbReference>
<feature type="transmembrane region" description="Helical" evidence="2">
    <location>
        <begin position="638"/>
        <end position="658"/>
    </location>
</feature>
<keyword evidence="2" id="KW-0812">Transmembrane</keyword>
<feature type="compositionally biased region" description="Polar residues" evidence="1">
    <location>
        <begin position="390"/>
        <end position="399"/>
    </location>
</feature>
<keyword evidence="6" id="KW-1185">Reference proteome</keyword>
<evidence type="ECO:0000313" key="6">
    <source>
        <dbReference type="Proteomes" id="UP001153069"/>
    </source>
</evidence>
<dbReference type="GO" id="GO:0016540">
    <property type="term" value="P:protein autoprocessing"/>
    <property type="evidence" value="ECO:0007669"/>
    <property type="project" value="InterPro"/>
</dbReference>
<sequence>MKLTGGSCSRLCLARHLLFLVVCVWSPVVVAASHPKSRSRTLTTSSLKDSLNLQVVQVDIGNGRTRPGHIRPESSVAGFSMTGHGSTDKSALIEAVNANHRPTAEVQPEQAETPIVVSAEFQIAVGPGGPEFPTGDEEFQLAVGLASLFDLAFRTTYPDTYQESLLLFYIGFNVDGGWYTYWDFGVAFTDNPETSELEERLLAVDYSVLVPLLNGIGGYFAFATDADLTFVDAVEGGPGSTTPPAPTLVPAPTAAPGPVQSRFEIFADILWVLGETFGVLPSQEEQLKLLVATERLYREAFEEEFELAPGMFPKYQISGYDYEEFGVVVIFEAQVDFLETPDEFDIMDVMEFIDYDEFISEVLVNIGPFFEEAFDYDLIAIATEIELTSAPTSAPGSTGDSSDDSDSSDSDVCFSGSTTVVVQDKGMVAMQDLQVGDLIFQGFHGRNKDPVFQPVYAFGHRDPSQWTTYLQLHAALPTSRQHAEPLEITKDHLVFKIDPDTSILRPTRAKDIQVGDTLRYHDMDTQRHQPVIVAKIGFVRKRGAYMPLTRDGSIVASGILASNYVSIQDIAPTVTERATVVLGSEHVLSHMWLAPLRIWCTNVAPTSRVCTNTQNDTGILPWLLWGKWFAESQDGNHFIVHVLIGSVLVALFLAFWAIETLLTSADGSSWIVTAYCLVCAWRYCRPSSSSHVKKELKQL</sequence>
<evidence type="ECO:0000256" key="2">
    <source>
        <dbReference type="SAM" id="Phobius"/>
    </source>
</evidence>
<gene>
    <name evidence="5" type="ORF">SEMRO_46_G027430.1</name>
</gene>
<reference evidence="5" key="1">
    <citation type="submission" date="2020-06" db="EMBL/GenBank/DDBJ databases">
        <authorList>
            <consortium name="Plant Systems Biology data submission"/>
        </authorList>
    </citation>
    <scope>NUCLEOTIDE SEQUENCE</scope>
    <source>
        <strain evidence="5">D6</strain>
    </source>
</reference>
<keyword evidence="2" id="KW-1133">Transmembrane helix</keyword>
<dbReference type="InterPro" id="IPR001767">
    <property type="entry name" value="Hedgehog_Hint"/>
</dbReference>
<dbReference type="EMBL" id="CAICTM010000046">
    <property type="protein sequence ID" value="CAB9498821.1"/>
    <property type="molecule type" value="Genomic_DNA"/>
</dbReference>
<feature type="domain" description="Hint" evidence="4">
    <location>
        <begin position="411"/>
        <end position="522"/>
    </location>
</feature>
<dbReference type="AlphaFoldDB" id="A0A9N8H2X8"/>
<evidence type="ECO:0000313" key="5">
    <source>
        <dbReference type="EMBL" id="CAB9498821.1"/>
    </source>
</evidence>
<keyword evidence="3" id="KW-0732">Signal</keyword>
<accession>A0A9N8H2X8</accession>
<feature type="signal peptide" evidence="3">
    <location>
        <begin position="1"/>
        <end position="31"/>
    </location>
</feature>
<dbReference type="CDD" id="cd00081">
    <property type="entry name" value="Hint"/>
    <property type="match status" value="1"/>
</dbReference>
<dbReference type="OrthoDB" id="5212at2759"/>
<keyword evidence="2" id="KW-0472">Membrane</keyword>
<comment type="caution">
    <text evidence="5">The sequence shown here is derived from an EMBL/GenBank/DDBJ whole genome shotgun (WGS) entry which is preliminary data.</text>
</comment>
<dbReference type="SMART" id="SM00306">
    <property type="entry name" value="HintN"/>
    <property type="match status" value="1"/>
</dbReference>
<evidence type="ECO:0000259" key="4">
    <source>
        <dbReference type="SMART" id="SM00306"/>
    </source>
</evidence>
<dbReference type="InterPro" id="IPR050387">
    <property type="entry name" value="Hedgehog_Signaling"/>
</dbReference>
<evidence type="ECO:0000256" key="1">
    <source>
        <dbReference type="SAM" id="MobiDB-lite"/>
    </source>
</evidence>
<dbReference type="Pfam" id="PF01079">
    <property type="entry name" value="Hint"/>
    <property type="match status" value="1"/>
</dbReference>
<dbReference type="SUPFAM" id="SSF51294">
    <property type="entry name" value="Hedgehog/intein (Hint) domain"/>
    <property type="match status" value="1"/>
</dbReference>